<evidence type="ECO:0000313" key="14">
    <source>
        <dbReference type="Proteomes" id="UP000007801"/>
    </source>
</evidence>
<evidence type="ECO:0000256" key="5">
    <source>
        <dbReference type="ARBA" id="ARBA00022856"/>
    </source>
</evidence>
<dbReference type="NCBIfam" id="TIGR00926">
    <property type="entry name" value="2A1704"/>
    <property type="match status" value="1"/>
</dbReference>
<comment type="subcellular location">
    <subcellularLocation>
        <location evidence="1 10">Membrane</location>
        <topology evidence="1 10">Multi-pass membrane protein</topology>
    </subcellularLocation>
</comment>
<dbReference type="Pfam" id="PF00854">
    <property type="entry name" value="PTR2"/>
    <property type="match status" value="2"/>
</dbReference>
<evidence type="ECO:0000256" key="10">
    <source>
        <dbReference type="RuleBase" id="RU003755"/>
    </source>
</evidence>
<comment type="similarity">
    <text evidence="2 10">Belongs to the major facilitator superfamily. Proton-dependent oligopeptide transporter (POT/PTR) (TC 2.A.17) family.</text>
</comment>
<feature type="transmembrane region" description="Helical" evidence="12">
    <location>
        <begin position="155"/>
        <end position="174"/>
    </location>
</feature>
<evidence type="ECO:0000256" key="8">
    <source>
        <dbReference type="ARBA" id="ARBA00023136"/>
    </source>
</evidence>
<accession>A0A0P9A9M4</accession>
<dbReference type="PROSITE" id="PS01022">
    <property type="entry name" value="PTR2_1"/>
    <property type="match status" value="1"/>
</dbReference>
<reference evidence="13 14" key="1">
    <citation type="journal article" date="2007" name="Nature">
        <title>Evolution of genes and genomes on the Drosophila phylogeny.</title>
        <authorList>
            <consortium name="Drosophila 12 Genomes Consortium"/>
            <person name="Clark A.G."/>
            <person name="Eisen M.B."/>
            <person name="Smith D.R."/>
            <person name="Bergman C.M."/>
            <person name="Oliver B."/>
            <person name="Markow T.A."/>
            <person name="Kaufman T.C."/>
            <person name="Kellis M."/>
            <person name="Gelbart W."/>
            <person name="Iyer V.N."/>
            <person name="Pollard D.A."/>
            <person name="Sackton T.B."/>
            <person name="Larracuente A.M."/>
            <person name="Singh N.D."/>
            <person name="Abad J.P."/>
            <person name="Abt D.N."/>
            <person name="Adryan B."/>
            <person name="Aguade M."/>
            <person name="Akashi H."/>
            <person name="Anderson W.W."/>
            <person name="Aquadro C.F."/>
            <person name="Ardell D.H."/>
            <person name="Arguello R."/>
            <person name="Artieri C.G."/>
            <person name="Barbash D.A."/>
            <person name="Barker D."/>
            <person name="Barsanti P."/>
            <person name="Batterham P."/>
            <person name="Batzoglou S."/>
            <person name="Begun D."/>
            <person name="Bhutkar A."/>
            <person name="Blanco E."/>
            <person name="Bosak S.A."/>
            <person name="Bradley R.K."/>
            <person name="Brand A.D."/>
            <person name="Brent M.R."/>
            <person name="Brooks A.N."/>
            <person name="Brown R.H."/>
            <person name="Butlin R.K."/>
            <person name="Caggese C."/>
            <person name="Calvi B.R."/>
            <person name="Bernardo de Carvalho A."/>
            <person name="Caspi A."/>
            <person name="Castrezana S."/>
            <person name="Celniker S.E."/>
            <person name="Chang J.L."/>
            <person name="Chapple C."/>
            <person name="Chatterji S."/>
            <person name="Chinwalla A."/>
            <person name="Civetta A."/>
            <person name="Clifton S.W."/>
            <person name="Comeron J.M."/>
            <person name="Costello J.C."/>
            <person name="Coyne J.A."/>
            <person name="Daub J."/>
            <person name="David R.G."/>
            <person name="Delcher A.L."/>
            <person name="Delehaunty K."/>
            <person name="Do C.B."/>
            <person name="Ebling H."/>
            <person name="Edwards K."/>
            <person name="Eickbush T."/>
            <person name="Evans J.D."/>
            <person name="Filipski A."/>
            <person name="Findeiss S."/>
            <person name="Freyhult E."/>
            <person name="Fulton L."/>
            <person name="Fulton R."/>
            <person name="Garcia A.C."/>
            <person name="Gardiner A."/>
            <person name="Garfield D.A."/>
            <person name="Garvin B.E."/>
            <person name="Gibson G."/>
            <person name="Gilbert D."/>
            <person name="Gnerre S."/>
            <person name="Godfrey J."/>
            <person name="Good R."/>
            <person name="Gotea V."/>
            <person name="Gravely B."/>
            <person name="Greenberg A.J."/>
            <person name="Griffiths-Jones S."/>
            <person name="Gross S."/>
            <person name="Guigo R."/>
            <person name="Gustafson E.A."/>
            <person name="Haerty W."/>
            <person name="Hahn M.W."/>
            <person name="Halligan D.L."/>
            <person name="Halpern A.L."/>
            <person name="Halter G.M."/>
            <person name="Han M.V."/>
            <person name="Heger A."/>
            <person name="Hillier L."/>
            <person name="Hinrichs A.S."/>
            <person name="Holmes I."/>
            <person name="Hoskins R.A."/>
            <person name="Hubisz M.J."/>
            <person name="Hultmark D."/>
            <person name="Huntley M.A."/>
            <person name="Jaffe D.B."/>
            <person name="Jagadeeshan S."/>
            <person name="Jeck W.R."/>
            <person name="Johnson J."/>
            <person name="Jones C.D."/>
            <person name="Jordan W.C."/>
            <person name="Karpen G.H."/>
            <person name="Kataoka E."/>
            <person name="Keightley P.D."/>
            <person name="Kheradpour P."/>
            <person name="Kirkness E.F."/>
            <person name="Koerich L.B."/>
            <person name="Kristiansen K."/>
            <person name="Kudrna D."/>
            <person name="Kulathinal R.J."/>
            <person name="Kumar S."/>
            <person name="Kwok R."/>
            <person name="Lander E."/>
            <person name="Langley C.H."/>
            <person name="Lapoint R."/>
            <person name="Lazzaro B.P."/>
            <person name="Lee S.J."/>
            <person name="Levesque L."/>
            <person name="Li R."/>
            <person name="Lin C.F."/>
            <person name="Lin M.F."/>
            <person name="Lindblad-Toh K."/>
            <person name="Llopart A."/>
            <person name="Long M."/>
            <person name="Low L."/>
            <person name="Lozovsky E."/>
            <person name="Lu J."/>
            <person name="Luo M."/>
            <person name="Machado C.A."/>
            <person name="Makalowski W."/>
            <person name="Marzo M."/>
            <person name="Matsuda M."/>
            <person name="Matzkin L."/>
            <person name="McAllister B."/>
            <person name="McBride C.S."/>
            <person name="McKernan B."/>
            <person name="McKernan K."/>
            <person name="Mendez-Lago M."/>
            <person name="Minx P."/>
            <person name="Mollenhauer M.U."/>
            <person name="Montooth K."/>
            <person name="Mount S.M."/>
            <person name="Mu X."/>
            <person name="Myers E."/>
            <person name="Negre B."/>
            <person name="Newfeld S."/>
            <person name="Nielsen R."/>
            <person name="Noor M.A."/>
            <person name="O'Grady P."/>
            <person name="Pachter L."/>
            <person name="Papaceit M."/>
            <person name="Parisi M.J."/>
            <person name="Parisi M."/>
            <person name="Parts L."/>
            <person name="Pedersen J.S."/>
            <person name="Pesole G."/>
            <person name="Phillippy A.M."/>
            <person name="Ponting C.P."/>
            <person name="Pop M."/>
            <person name="Porcelli D."/>
            <person name="Powell J.R."/>
            <person name="Prohaska S."/>
            <person name="Pruitt K."/>
            <person name="Puig M."/>
            <person name="Quesneville H."/>
            <person name="Ram K.R."/>
            <person name="Rand D."/>
            <person name="Rasmussen M.D."/>
            <person name="Reed L.K."/>
            <person name="Reenan R."/>
            <person name="Reily A."/>
            <person name="Remington K.A."/>
            <person name="Rieger T.T."/>
            <person name="Ritchie M.G."/>
            <person name="Robin C."/>
            <person name="Rogers Y.H."/>
            <person name="Rohde C."/>
            <person name="Rozas J."/>
            <person name="Rubenfield M.J."/>
            <person name="Ruiz A."/>
            <person name="Russo S."/>
            <person name="Salzberg S.L."/>
            <person name="Sanchez-Gracia A."/>
            <person name="Saranga D.J."/>
            <person name="Sato H."/>
            <person name="Schaeffer S.W."/>
            <person name="Schatz M.C."/>
            <person name="Schlenke T."/>
            <person name="Schwartz R."/>
            <person name="Segarra C."/>
            <person name="Singh R.S."/>
            <person name="Sirot L."/>
            <person name="Sirota M."/>
            <person name="Sisneros N.B."/>
            <person name="Smith C.D."/>
            <person name="Smith T.F."/>
            <person name="Spieth J."/>
            <person name="Stage D.E."/>
            <person name="Stark A."/>
            <person name="Stephan W."/>
            <person name="Strausberg R.L."/>
            <person name="Strempel S."/>
            <person name="Sturgill D."/>
            <person name="Sutton G."/>
            <person name="Sutton G.G."/>
            <person name="Tao W."/>
            <person name="Teichmann S."/>
            <person name="Tobari Y.N."/>
            <person name="Tomimura Y."/>
            <person name="Tsolas J.M."/>
            <person name="Valente V.L."/>
            <person name="Venter E."/>
            <person name="Venter J.C."/>
            <person name="Vicario S."/>
            <person name="Vieira F.G."/>
            <person name="Vilella A.J."/>
            <person name="Villasante A."/>
            <person name="Walenz B."/>
            <person name="Wang J."/>
            <person name="Wasserman M."/>
            <person name="Watts T."/>
            <person name="Wilson D."/>
            <person name="Wilson R.K."/>
            <person name="Wing R.A."/>
            <person name="Wolfner M.F."/>
            <person name="Wong A."/>
            <person name="Wong G.K."/>
            <person name="Wu C.I."/>
            <person name="Wu G."/>
            <person name="Yamamoto D."/>
            <person name="Yang H.P."/>
            <person name="Yang S.P."/>
            <person name="Yorke J.A."/>
            <person name="Yoshida K."/>
            <person name="Zdobnov E."/>
            <person name="Zhang P."/>
            <person name="Zhang Y."/>
            <person name="Zimin A.V."/>
            <person name="Baldwin J."/>
            <person name="Abdouelleil A."/>
            <person name="Abdulkadir J."/>
            <person name="Abebe A."/>
            <person name="Abera B."/>
            <person name="Abreu J."/>
            <person name="Acer S.C."/>
            <person name="Aftuck L."/>
            <person name="Alexander A."/>
            <person name="An P."/>
            <person name="Anderson E."/>
            <person name="Anderson S."/>
            <person name="Arachi H."/>
            <person name="Azer M."/>
            <person name="Bachantsang P."/>
            <person name="Barry A."/>
            <person name="Bayul T."/>
            <person name="Berlin A."/>
            <person name="Bessette D."/>
            <person name="Bloom T."/>
            <person name="Blye J."/>
            <person name="Boguslavskiy L."/>
            <person name="Bonnet C."/>
            <person name="Boukhgalter B."/>
            <person name="Bourzgui I."/>
            <person name="Brown A."/>
            <person name="Cahill P."/>
            <person name="Channer S."/>
            <person name="Cheshatsang Y."/>
            <person name="Chuda L."/>
            <person name="Citroen M."/>
            <person name="Collymore A."/>
            <person name="Cooke P."/>
            <person name="Costello M."/>
            <person name="D'Aco K."/>
            <person name="Daza R."/>
            <person name="De Haan G."/>
            <person name="DeGray S."/>
            <person name="DeMaso C."/>
            <person name="Dhargay N."/>
            <person name="Dooley K."/>
            <person name="Dooley E."/>
            <person name="Doricent M."/>
            <person name="Dorje P."/>
            <person name="Dorjee K."/>
            <person name="Dupes A."/>
            <person name="Elong R."/>
            <person name="Falk J."/>
            <person name="Farina A."/>
            <person name="Faro S."/>
            <person name="Ferguson D."/>
            <person name="Fisher S."/>
            <person name="Foley C.D."/>
            <person name="Franke A."/>
            <person name="Friedrich D."/>
            <person name="Gadbois L."/>
            <person name="Gearin G."/>
            <person name="Gearin C.R."/>
            <person name="Giannoukos G."/>
            <person name="Goode T."/>
            <person name="Graham J."/>
            <person name="Grandbois E."/>
            <person name="Grewal S."/>
            <person name="Gyaltsen K."/>
            <person name="Hafez N."/>
            <person name="Hagos B."/>
            <person name="Hall J."/>
            <person name="Henson C."/>
            <person name="Hollinger A."/>
            <person name="Honan T."/>
            <person name="Huard M.D."/>
            <person name="Hughes L."/>
            <person name="Hurhula B."/>
            <person name="Husby M.E."/>
            <person name="Kamat A."/>
            <person name="Kanga B."/>
            <person name="Kashin S."/>
            <person name="Khazanovich D."/>
            <person name="Kisner P."/>
            <person name="Lance K."/>
            <person name="Lara M."/>
            <person name="Lee W."/>
            <person name="Lennon N."/>
            <person name="Letendre F."/>
            <person name="LeVine R."/>
            <person name="Lipovsky A."/>
            <person name="Liu X."/>
            <person name="Liu J."/>
            <person name="Liu S."/>
            <person name="Lokyitsang T."/>
            <person name="Lokyitsang Y."/>
            <person name="Lubonja R."/>
            <person name="Lui A."/>
            <person name="MacDonald P."/>
            <person name="Magnisalis V."/>
            <person name="Maru K."/>
            <person name="Matthews C."/>
            <person name="McCusker W."/>
            <person name="McDonough S."/>
            <person name="Mehta T."/>
            <person name="Meldrim J."/>
            <person name="Meneus L."/>
            <person name="Mihai O."/>
            <person name="Mihalev A."/>
            <person name="Mihova T."/>
            <person name="Mittelman R."/>
            <person name="Mlenga V."/>
            <person name="Montmayeur A."/>
            <person name="Mulrain L."/>
            <person name="Navidi A."/>
            <person name="Naylor J."/>
            <person name="Negash T."/>
            <person name="Nguyen T."/>
            <person name="Nguyen N."/>
            <person name="Nicol R."/>
            <person name="Norbu C."/>
            <person name="Norbu N."/>
            <person name="Novod N."/>
            <person name="O'Neill B."/>
            <person name="Osman S."/>
            <person name="Markiewicz E."/>
            <person name="Oyono O.L."/>
            <person name="Patti C."/>
            <person name="Phunkhang P."/>
            <person name="Pierre F."/>
            <person name="Priest M."/>
            <person name="Raghuraman S."/>
            <person name="Rege F."/>
            <person name="Reyes R."/>
            <person name="Rise C."/>
            <person name="Rogov P."/>
            <person name="Ross K."/>
            <person name="Ryan E."/>
            <person name="Settipalli S."/>
            <person name="Shea T."/>
            <person name="Sherpa N."/>
            <person name="Shi L."/>
            <person name="Shih D."/>
            <person name="Sparrow T."/>
            <person name="Spaulding J."/>
            <person name="Stalker J."/>
            <person name="Stange-Thomann N."/>
            <person name="Stavropoulos S."/>
            <person name="Stone C."/>
            <person name="Strader C."/>
            <person name="Tesfaye S."/>
            <person name="Thomson T."/>
            <person name="Thoulutsang Y."/>
            <person name="Thoulutsang D."/>
            <person name="Topham K."/>
            <person name="Topping I."/>
            <person name="Tsamla T."/>
            <person name="Vassiliev H."/>
            <person name="Vo A."/>
            <person name="Wangchuk T."/>
            <person name="Wangdi T."/>
            <person name="Weiand M."/>
            <person name="Wilkinson J."/>
            <person name="Wilson A."/>
            <person name="Yadav S."/>
            <person name="Young G."/>
            <person name="Yu Q."/>
            <person name="Zembek L."/>
            <person name="Zhong D."/>
            <person name="Zimmer A."/>
            <person name="Zwirko Z."/>
            <person name="Jaffe D.B."/>
            <person name="Alvarez P."/>
            <person name="Brockman W."/>
            <person name="Butler J."/>
            <person name="Chin C."/>
            <person name="Gnerre S."/>
            <person name="Grabherr M."/>
            <person name="Kleber M."/>
            <person name="Mauceli E."/>
            <person name="MacCallum I."/>
        </authorList>
    </citation>
    <scope>NUCLEOTIDE SEQUENCE [LARGE SCALE GENOMIC DNA]</scope>
    <source>
        <strain evidence="14">Tucson 14024-0371.13</strain>
    </source>
</reference>
<dbReference type="FunFam" id="1.20.1250.20:FF:000379">
    <property type="entry name" value="Uncharacterized protein, isoform A"/>
    <property type="match status" value="1"/>
</dbReference>
<organism evidence="13 14">
    <name type="scientific">Drosophila ananassae</name>
    <name type="common">Fruit fly</name>
    <dbReference type="NCBI Taxonomy" id="7217"/>
    <lineage>
        <taxon>Eukaryota</taxon>
        <taxon>Metazoa</taxon>
        <taxon>Ecdysozoa</taxon>
        <taxon>Arthropoda</taxon>
        <taxon>Hexapoda</taxon>
        <taxon>Insecta</taxon>
        <taxon>Pterygota</taxon>
        <taxon>Neoptera</taxon>
        <taxon>Endopterygota</taxon>
        <taxon>Diptera</taxon>
        <taxon>Brachycera</taxon>
        <taxon>Muscomorpha</taxon>
        <taxon>Ephydroidea</taxon>
        <taxon>Drosophilidae</taxon>
        <taxon>Drosophila</taxon>
        <taxon>Sophophora</taxon>
    </lineage>
</organism>
<keyword evidence="8 12" id="KW-0472">Membrane</keyword>
<evidence type="ECO:0000256" key="6">
    <source>
        <dbReference type="ARBA" id="ARBA00022927"/>
    </source>
</evidence>
<dbReference type="InterPro" id="IPR000109">
    <property type="entry name" value="POT_fam"/>
</dbReference>
<protein>
    <recommendedName>
        <fullName evidence="9">Oligopeptide transporter 1</fullName>
    </recommendedName>
</protein>
<feature type="region of interest" description="Disordered" evidence="11">
    <location>
        <begin position="746"/>
        <end position="812"/>
    </location>
</feature>
<dbReference type="SUPFAM" id="SSF103473">
    <property type="entry name" value="MFS general substrate transporter"/>
    <property type="match status" value="1"/>
</dbReference>
<dbReference type="InterPro" id="IPR018456">
    <property type="entry name" value="PTR2_symporter_CS"/>
</dbReference>
<dbReference type="GO" id="GO:0015031">
    <property type="term" value="P:protein transport"/>
    <property type="evidence" value="ECO:0007669"/>
    <property type="project" value="UniProtKB-KW"/>
</dbReference>
<dbReference type="CDD" id="cd17347">
    <property type="entry name" value="MFS_SLC15A1_2_like"/>
    <property type="match status" value="1"/>
</dbReference>
<dbReference type="FunFam" id="1.20.1250.20:FF:000049">
    <property type="entry name" value="Solute carrier family 15 member 2"/>
    <property type="match status" value="1"/>
</dbReference>
<evidence type="ECO:0000256" key="11">
    <source>
        <dbReference type="SAM" id="MobiDB-lite"/>
    </source>
</evidence>
<evidence type="ECO:0000313" key="13">
    <source>
        <dbReference type="EMBL" id="KPU75019.1"/>
    </source>
</evidence>
<dbReference type="Proteomes" id="UP000007801">
    <property type="component" value="Unassembled WGS sequence"/>
</dbReference>
<feature type="transmembrane region" description="Helical" evidence="12">
    <location>
        <begin position="714"/>
        <end position="732"/>
    </location>
</feature>
<feature type="compositionally biased region" description="Low complexity" evidence="11">
    <location>
        <begin position="10"/>
        <end position="23"/>
    </location>
</feature>
<dbReference type="PROSITE" id="PS01023">
    <property type="entry name" value="PTR2_2"/>
    <property type="match status" value="1"/>
</dbReference>
<proteinExistence type="inferred from homology"/>
<dbReference type="OrthoDB" id="8904098at2759"/>
<evidence type="ECO:0000256" key="12">
    <source>
        <dbReference type="SAM" id="Phobius"/>
    </source>
</evidence>
<dbReference type="InterPro" id="IPR036259">
    <property type="entry name" value="MFS_trans_sf"/>
</dbReference>
<evidence type="ECO:0000256" key="2">
    <source>
        <dbReference type="ARBA" id="ARBA00005982"/>
    </source>
</evidence>
<evidence type="ECO:0000256" key="4">
    <source>
        <dbReference type="ARBA" id="ARBA00022692"/>
    </source>
</evidence>
<keyword evidence="4 10" id="KW-0812">Transmembrane</keyword>
<keyword evidence="3 10" id="KW-0813">Transport</keyword>
<feature type="transmembrane region" description="Helical" evidence="12">
    <location>
        <begin position="385"/>
        <end position="406"/>
    </location>
</feature>
<dbReference type="Gene3D" id="1.20.1250.20">
    <property type="entry name" value="MFS general substrate transporter like domains"/>
    <property type="match status" value="2"/>
</dbReference>
<dbReference type="GO" id="GO:0016020">
    <property type="term" value="C:membrane"/>
    <property type="evidence" value="ECO:0007669"/>
    <property type="project" value="UniProtKB-SubCell"/>
</dbReference>
<feature type="region of interest" description="Disordered" evidence="11">
    <location>
        <begin position="1"/>
        <end position="23"/>
    </location>
</feature>
<sequence>MSNRSKRNRNISSGTSGCSRCSGASSSEFSRFLAGSEFGRVMALARSEQRRYHYDSDSLKSLGLGRIGRDRRTATRKEAPLPYPKSVGFIISNEFCERFNYYGMRTILVLYLTNKLGYNEETSTVLFHIFTMLVYIFPLIGALIADGWLGKYKTILYLSLVYSLGAMVVSFGAIPLPGMPTNSVTIVGLLLIAMGTGGIKPCVSAFGGDQFSLPAQSLQLAKFFSLFYFAINAGSMISTTVTPILRADIHCFGEQDCFSLAFGVPAILMIVSVLIFVAGRRLYRCQPPAGNMIFGVSKCIADSFRGWCKRRNSEPEANFLDYAKPTVGSKLVEETKCLARILRLYLPFPVFWALFDQQGSRWTFQATRMDGKVLGYHIKPDQMQVVNPLLILAFIPLFDYIVYPMLRVVGIRRPLQKLTIGLLLAALGFFFSAALEMKMEQAAFATAPVERDIGHLRLYNGMPCKYEFTSGLGASPEQLPRAIEPLGMWADLSLFVPESKEYEFKAQAPSGKCPEITGNLRLRPGKSVSYFLAGDKLLEFADGLELPPSASSPPMVRALLNTPADEGSVLLKASASSLEPLVMINRNLSQLYKISPGYGEVVINGHKAASFETKEGGLYSLVVGGNAKEGYQYNLLEVVAPSAVSILWQLPQIVVMTAAEIMFSVTGLEFSFTQAPPSMKSVLQACWLLSVAIGNMIVVVIAEFKFTSSQSGEFALFACLMLVDMMIFLWLARSYQYKNLCEESDEHSNCGPSSPSKPRPAVRETESPGSRVSGSSRSSRGKPLPRLPSGMDAEPGYGAYRNHAYDNDFSEA</sequence>
<evidence type="ECO:0000256" key="1">
    <source>
        <dbReference type="ARBA" id="ARBA00004141"/>
    </source>
</evidence>
<keyword evidence="6" id="KW-0653">Protein transport</keyword>
<dbReference type="AlphaFoldDB" id="A0A0P9A9M4"/>
<dbReference type="eggNOG" id="KOG1237">
    <property type="taxonomic scope" value="Eukaryota"/>
</dbReference>
<dbReference type="STRING" id="7217.A0A0P9A9M4"/>
<evidence type="ECO:0000256" key="7">
    <source>
        <dbReference type="ARBA" id="ARBA00022989"/>
    </source>
</evidence>
<dbReference type="EMBL" id="CH902622">
    <property type="protein sequence ID" value="KPU75019.1"/>
    <property type="molecule type" value="Genomic_DNA"/>
</dbReference>
<feature type="transmembrane region" description="Helical" evidence="12">
    <location>
        <begin position="682"/>
        <end position="702"/>
    </location>
</feature>
<keyword evidence="14" id="KW-1185">Reference proteome</keyword>
<dbReference type="GO" id="GO:0035673">
    <property type="term" value="F:oligopeptide transmembrane transporter activity"/>
    <property type="evidence" value="ECO:0007669"/>
    <property type="project" value="InterPro"/>
</dbReference>
<feature type="transmembrane region" description="Helical" evidence="12">
    <location>
        <begin position="646"/>
        <end position="670"/>
    </location>
</feature>
<feature type="transmembrane region" description="Helical" evidence="12">
    <location>
        <begin position="257"/>
        <end position="278"/>
    </location>
</feature>
<dbReference type="InParanoid" id="A0A0P9A9M4"/>
<dbReference type="FunCoup" id="A0A0P9A9M4">
    <property type="interactions" value="20"/>
</dbReference>
<feature type="transmembrane region" description="Helical" evidence="12">
    <location>
        <begin position="418"/>
        <end position="435"/>
    </location>
</feature>
<gene>
    <name evidence="13" type="primary">Dana\GF21099</name>
    <name evidence="13" type="synonym">dana_GLEANR_4322</name>
    <name evidence="13" type="ORF">GF21099</name>
</gene>
<feature type="transmembrane region" description="Helical" evidence="12">
    <location>
        <begin position="226"/>
        <end position="245"/>
    </location>
</feature>
<dbReference type="InterPro" id="IPR004768">
    <property type="entry name" value="Oligopep_transport"/>
</dbReference>
<dbReference type="PANTHER" id="PTHR11654">
    <property type="entry name" value="OLIGOPEPTIDE TRANSPORTER-RELATED"/>
    <property type="match status" value="1"/>
</dbReference>
<name>A0A0P9A9M4_DROAN</name>
<keyword evidence="5" id="KW-0571">Peptide transport</keyword>
<evidence type="ECO:0000256" key="9">
    <source>
        <dbReference type="ARBA" id="ARBA00078114"/>
    </source>
</evidence>
<evidence type="ECO:0000256" key="3">
    <source>
        <dbReference type="ARBA" id="ARBA00022448"/>
    </source>
</evidence>
<feature type="compositionally biased region" description="Low complexity" evidence="11">
    <location>
        <begin position="767"/>
        <end position="789"/>
    </location>
</feature>
<feature type="transmembrane region" description="Helical" evidence="12">
    <location>
        <begin position="125"/>
        <end position="149"/>
    </location>
</feature>
<feature type="transmembrane region" description="Helical" evidence="12">
    <location>
        <begin position="186"/>
        <end position="206"/>
    </location>
</feature>
<dbReference type="GeneID" id="6503788"/>
<keyword evidence="7 12" id="KW-1133">Transmembrane helix</keyword>